<proteinExistence type="inferred from homology"/>
<dbReference type="InterPro" id="IPR004856">
    <property type="entry name" value="Glyco_trans_ALG6/ALG8"/>
</dbReference>
<evidence type="ECO:0000313" key="12">
    <source>
        <dbReference type="Proteomes" id="UP001224775"/>
    </source>
</evidence>
<sequence>MEITYHLPISEWYWHSLEYWGLDYPPLTAYVSWVCGFVAHNAIKDLVALHSSRFGYEDALGKMYMRFTVLLLDLLVYMSAVIAIAKRLMIQIKCSKGIFFVKYSTQPALLLIDHGHFQYNTTSLGLALWSFYFMTQTSFVGCVIGSVCSVLL</sequence>
<dbReference type="GO" id="GO:0042281">
    <property type="term" value="F:dolichyl pyrophosphate Man9GlcNAc2 alpha-1,3-glucosyltransferase activity"/>
    <property type="evidence" value="ECO:0007669"/>
    <property type="project" value="TreeGrafter"/>
</dbReference>
<evidence type="ECO:0000256" key="9">
    <source>
        <dbReference type="ARBA" id="ARBA00023136"/>
    </source>
</evidence>
<gene>
    <name evidence="11" type="ORF">QTG54_010267</name>
</gene>
<evidence type="ECO:0000256" key="10">
    <source>
        <dbReference type="RuleBase" id="RU363110"/>
    </source>
</evidence>
<keyword evidence="9 10" id="KW-0472">Membrane</keyword>
<dbReference type="EMBL" id="JATAAI010000019">
    <property type="protein sequence ID" value="KAK1738951.1"/>
    <property type="molecule type" value="Genomic_DNA"/>
</dbReference>
<keyword evidence="12" id="KW-1185">Reference proteome</keyword>
<keyword evidence="7 10" id="KW-0256">Endoplasmic reticulum</keyword>
<comment type="similarity">
    <text evidence="3 10">Belongs to the ALG6/ALG8 glucosyltransferase family.</text>
</comment>
<keyword evidence="5 10" id="KW-0808">Transferase</keyword>
<name>A0AAD8Y3F5_9STRA</name>
<keyword evidence="4 10" id="KW-0328">Glycosyltransferase</keyword>
<comment type="caution">
    <text evidence="10">Lacks conserved residue(s) required for the propagation of feature annotation.</text>
</comment>
<protein>
    <recommendedName>
        <fullName evidence="10">Alpha-1,3-glucosyltransferase</fullName>
        <ecNumber evidence="10">2.4.1.-</ecNumber>
    </recommendedName>
</protein>
<evidence type="ECO:0000256" key="2">
    <source>
        <dbReference type="ARBA" id="ARBA00004922"/>
    </source>
</evidence>
<dbReference type="PANTHER" id="PTHR12413">
    <property type="entry name" value="DOLICHYL GLYCOSYLTRANSFERASE"/>
    <property type="match status" value="1"/>
</dbReference>
<dbReference type="Pfam" id="PF03155">
    <property type="entry name" value="Alg6_Alg8"/>
    <property type="match status" value="1"/>
</dbReference>
<comment type="caution">
    <text evidence="11">The sequence shown here is derived from an EMBL/GenBank/DDBJ whole genome shotgun (WGS) entry which is preliminary data.</text>
</comment>
<dbReference type="PANTHER" id="PTHR12413:SF1">
    <property type="entry name" value="DOLICHYL PYROPHOSPHATE MAN9GLCNAC2 ALPHA-1,3-GLUCOSYLTRANSFERASE"/>
    <property type="match status" value="1"/>
</dbReference>
<evidence type="ECO:0000256" key="6">
    <source>
        <dbReference type="ARBA" id="ARBA00022692"/>
    </source>
</evidence>
<feature type="transmembrane region" description="Helical" evidence="10">
    <location>
        <begin position="129"/>
        <end position="151"/>
    </location>
</feature>
<evidence type="ECO:0000256" key="5">
    <source>
        <dbReference type="ARBA" id="ARBA00022679"/>
    </source>
</evidence>
<evidence type="ECO:0000256" key="7">
    <source>
        <dbReference type="ARBA" id="ARBA00022824"/>
    </source>
</evidence>
<accession>A0AAD8Y3F5</accession>
<dbReference type="AlphaFoldDB" id="A0AAD8Y3F5"/>
<comment type="subcellular location">
    <subcellularLocation>
        <location evidence="1 10">Endoplasmic reticulum membrane</location>
        <topology evidence="1 10">Multi-pass membrane protein</topology>
    </subcellularLocation>
</comment>
<comment type="pathway">
    <text evidence="2 10">Protein modification; protein glycosylation.</text>
</comment>
<keyword evidence="6 10" id="KW-0812">Transmembrane</keyword>
<evidence type="ECO:0000256" key="1">
    <source>
        <dbReference type="ARBA" id="ARBA00004477"/>
    </source>
</evidence>
<keyword evidence="8 10" id="KW-1133">Transmembrane helix</keyword>
<dbReference type="Proteomes" id="UP001224775">
    <property type="component" value="Unassembled WGS sequence"/>
</dbReference>
<organism evidence="11 12">
    <name type="scientific">Skeletonema marinoi</name>
    <dbReference type="NCBI Taxonomy" id="267567"/>
    <lineage>
        <taxon>Eukaryota</taxon>
        <taxon>Sar</taxon>
        <taxon>Stramenopiles</taxon>
        <taxon>Ochrophyta</taxon>
        <taxon>Bacillariophyta</taxon>
        <taxon>Coscinodiscophyceae</taxon>
        <taxon>Thalassiosirophycidae</taxon>
        <taxon>Thalassiosirales</taxon>
        <taxon>Skeletonemataceae</taxon>
        <taxon>Skeletonema</taxon>
        <taxon>Skeletonema marinoi-dohrnii complex</taxon>
    </lineage>
</organism>
<evidence type="ECO:0000256" key="8">
    <source>
        <dbReference type="ARBA" id="ARBA00022989"/>
    </source>
</evidence>
<dbReference type="GO" id="GO:0005789">
    <property type="term" value="C:endoplasmic reticulum membrane"/>
    <property type="evidence" value="ECO:0007669"/>
    <property type="project" value="UniProtKB-SubCell"/>
</dbReference>
<dbReference type="EC" id="2.4.1.-" evidence="10"/>
<evidence type="ECO:0000256" key="3">
    <source>
        <dbReference type="ARBA" id="ARBA00008715"/>
    </source>
</evidence>
<feature type="transmembrane region" description="Helical" evidence="10">
    <location>
        <begin position="63"/>
        <end position="85"/>
    </location>
</feature>
<reference evidence="11" key="1">
    <citation type="submission" date="2023-06" db="EMBL/GenBank/DDBJ databases">
        <title>Survivors Of The Sea: Transcriptome response of Skeletonema marinoi to long-term dormancy.</title>
        <authorList>
            <person name="Pinder M.I.M."/>
            <person name="Kourtchenko O."/>
            <person name="Robertson E.K."/>
            <person name="Larsson T."/>
            <person name="Maumus F."/>
            <person name="Osuna-Cruz C.M."/>
            <person name="Vancaester E."/>
            <person name="Stenow R."/>
            <person name="Vandepoele K."/>
            <person name="Ploug H."/>
            <person name="Bruchert V."/>
            <person name="Godhe A."/>
            <person name="Topel M."/>
        </authorList>
    </citation>
    <scope>NUCLEOTIDE SEQUENCE</scope>
    <source>
        <strain evidence="11">R05AC</strain>
    </source>
</reference>
<evidence type="ECO:0000313" key="11">
    <source>
        <dbReference type="EMBL" id="KAK1738951.1"/>
    </source>
</evidence>
<evidence type="ECO:0000256" key="4">
    <source>
        <dbReference type="ARBA" id="ARBA00022676"/>
    </source>
</evidence>